<organism evidence="6 7">
    <name type="scientific">Cercophora newfieldiana</name>
    <dbReference type="NCBI Taxonomy" id="92897"/>
    <lineage>
        <taxon>Eukaryota</taxon>
        <taxon>Fungi</taxon>
        <taxon>Dikarya</taxon>
        <taxon>Ascomycota</taxon>
        <taxon>Pezizomycotina</taxon>
        <taxon>Sordariomycetes</taxon>
        <taxon>Sordariomycetidae</taxon>
        <taxon>Sordariales</taxon>
        <taxon>Lasiosphaeriaceae</taxon>
        <taxon>Cercophora</taxon>
    </lineage>
</organism>
<name>A0AA39XTI2_9PEZI</name>
<feature type="domain" description="Xylanolytic transcriptional activator regulatory" evidence="5">
    <location>
        <begin position="7"/>
        <end position="114"/>
    </location>
</feature>
<dbReference type="PANTHER" id="PTHR47424:SF3">
    <property type="entry name" value="REGULATORY PROTEIN GAL4"/>
    <property type="match status" value="1"/>
</dbReference>
<evidence type="ECO:0000313" key="6">
    <source>
        <dbReference type="EMBL" id="KAK0639520.1"/>
    </source>
</evidence>
<dbReference type="InterPro" id="IPR051127">
    <property type="entry name" value="Fungal_SecMet_Regulators"/>
</dbReference>
<sequence length="115" mass="13196">AFEEVVFHATLNMALALGCQSSESMSLEQRQHQANEFYRRSQRLVSIETLDTCSLAVVQLLLLRSLYLYYASLGERCWIMLGAAFQVAVSLGLEATQPRKSDSQLEREMRLRVWH</sequence>
<reference evidence="6" key="1">
    <citation type="submission" date="2023-06" db="EMBL/GenBank/DDBJ databases">
        <title>Genome-scale phylogeny and comparative genomics of the fungal order Sordariales.</title>
        <authorList>
            <consortium name="Lawrence Berkeley National Laboratory"/>
            <person name="Hensen N."/>
            <person name="Bonometti L."/>
            <person name="Westerberg I."/>
            <person name="Brannstrom I.O."/>
            <person name="Guillou S."/>
            <person name="Cros-Aarteil S."/>
            <person name="Calhoun S."/>
            <person name="Haridas S."/>
            <person name="Kuo A."/>
            <person name="Mondo S."/>
            <person name="Pangilinan J."/>
            <person name="Riley R."/>
            <person name="Labutti K."/>
            <person name="Andreopoulos B."/>
            <person name="Lipzen A."/>
            <person name="Chen C."/>
            <person name="Yanf M."/>
            <person name="Daum C."/>
            <person name="Ng V."/>
            <person name="Clum A."/>
            <person name="Steindorff A."/>
            <person name="Ohm R."/>
            <person name="Martin F."/>
            <person name="Silar P."/>
            <person name="Natvig D."/>
            <person name="Lalanne C."/>
            <person name="Gautier V."/>
            <person name="Ament-Velasquez S.L."/>
            <person name="Kruys A."/>
            <person name="Hutchinson M.I."/>
            <person name="Powell A.J."/>
            <person name="Barry K."/>
            <person name="Miller A.N."/>
            <person name="Grigoriev I.V."/>
            <person name="Debuchy R."/>
            <person name="Gladieux P."/>
            <person name="Thoren M.H."/>
            <person name="Johannesson H."/>
        </authorList>
    </citation>
    <scope>NUCLEOTIDE SEQUENCE</scope>
    <source>
        <strain evidence="6">SMH2532-1</strain>
    </source>
</reference>
<keyword evidence="1" id="KW-0805">Transcription regulation</keyword>
<protein>
    <recommendedName>
        <fullName evidence="5">Xylanolytic transcriptional activator regulatory domain-containing protein</fullName>
    </recommendedName>
</protein>
<dbReference type="Proteomes" id="UP001174936">
    <property type="component" value="Unassembled WGS sequence"/>
</dbReference>
<gene>
    <name evidence="6" type="ORF">B0T16DRAFT_304404</name>
</gene>
<evidence type="ECO:0000259" key="5">
    <source>
        <dbReference type="Pfam" id="PF04082"/>
    </source>
</evidence>
<dbReference type="AlphaFoldDB" id="A0AA39XTI2"/>
<dbReference type="GO" id="GO:0000981">
    <property type="term" value="F:DNA-binding transcription factor activity, RNA polymerase II-specific"/>
    <property type="evidence" value="ECO:0007669"/>
    <property type="project" value="TreeGrafter"/>
</dbReference>
<evidence type="ECO:0000256" key="3">
    <source>
        <dbReference type="ARBA" id="ARBA00023163"/>
    </source>
</evidence>
<dbReference type="CDD" id="cd12148">
    <property type="entry name" value="fungal_TF_MHR"/>
    <property type="match status" value="1"/>
</dbReference>
<comment type="caution">
    <text evidence="6">The sequence shown here is derived from an EMBL/GenBank/DDBJ whole genome shotgun (WGS) entry which is preliminary data.</text>
</comment>
<dbReference type="GO" id="GO:0000435">
    <property type="term" value="P:positive regulation of transcription from RNA polymerase II promoter by galactose"/>
    <property type="evidence" value="ECO:0007669"/>
    <property type="project" value="TreeGrafter"/>
</dbReference>
<dbReference type="PANTHER" id="PTHR47424">
    <property type="entry name" value="REGULATORY PROTEIN GAL4"/>
    <property type="match status" value="1"/>
</dbReference>
<evidence type="ECO:0000256" key="4">
    <source>
        <dbReference type="ARBA" id="ARBA00023242"/>
    </source>
</evidence>
<dbReference type="GO" id="GO:0008270">
    <property type="term" value="F:zinc ion binding"/>
    <property type="evidence" value="ECO:0007669"/>
    <property type="project" value="InterPro"/>
</dbReference>
<dbReference type="GO" id="GO:0006351">
    <property type="term" value="P:DNA-templated transcription"/>
    <property type="evidence" value="ECO:0007669"/>
    <property type="project" value="InterPro"/>
</dbReference>
<dbReference type="GO" id="GO:0000978">
    <property type="term" value="F:RNA polymerase II cis-regulatory region sequence-specific DNA binding"/>
    <property type="evidence" value="ECO:0007669"/>
    <property type="project" value="TreeGrafter"/>
</dbReference>
<dbReference type="GO" id="GO:0005634">
    <property type="term" value="C:nucleus"/>
    <property type="evidence" value="ECO:0007669"/>
    <property type="project" value="TreeGrafter"/>
</dbReference>
<evidence type="ECO:0000313" key="7">
    <source>
        <dbReference type="Proteomes" id="UP001174936"/>
    </source>
</evidence>
<evidence type="ECO:0000256" key="2">
    <source>
        <dbReference type="ARBA" id="ARBA00023125"/>
    </source>
</evidence>
<dbReference type="InterPro" id="IPR007219">
    <property type="entry name" value="XnlR_reg_dom"/>
</dbReference>
<keyword evidence="2" id="KW-0238">DNA-binding</keyword>
<accession>A0AA39XTI2</accession>
<dbReference type="Pfam" id="PF04082">
    <property type="entry name" value="Fungal_trans"/>
    <property type="match status" value="1"/>
</dbReference>
<keyword evidence="3" id="KW-0804">Transcription</keyword>
<dbReference type="EMBL" id="JAULSV010000007">
    <property type="protein sequence ID" value="KAK0639520.1"/>
    <property type="molecule type" value="Genomic_DNA"/>
</dbReference>
<keyword evidence="7" id="KW-1185">Reference proteome</keyword>
<proteinExistence type="predicted"/>
<feature type="non-terminal residue" evidence="6">
    <location>
        <position position="1"/>
    </location>
</feature>
<evidence type="ECO:0000256" key="1">
    <source>
        <dbReference type="ARBA" id="ARBA00023015"/>
    </source>
</evidence>
<keyword evidence="4" id="KW-0539">Nucleus</keyword>
<feature type="non-terminal residue" evidence="6">
    <location>
        <position position="115"/>
    </location>
</feature>